<evidence type="ECO:0000256" key="2">
    <source>
        <dbReference type="ARBA" id="ARBA00022723"/>
    </source>
</evidence>
<dbReference type="RefSeq" id="WP_169259132.1">
    <property type="nucleotide sequence ID" value="NZ_WTVQ01000005.1"/>
</dbReference>
<gene>
    <name evidence="7" type="ORF">GPA25_04305</name>
</gene>
<name>A0ABX1Q6H5_9RHOO</name>
<feature type="domain" description="Cytochrome c" evidence="6">
    <location>
        <begin position="341"/>
        <end position="448"/>
    </location>
</feature>
<keyword evidence="1 4" id="KW-0349">Heme</keyword>
<evidence type="ECO:0000256" key="1">
    <source>
        <dbReference type="ARBA" id="ARBA00022617"/>
    </source>
</evidence>
<keyword evidence="5" id="KW-0732">Signal</keyword>
<sequence length="448" mass="48053">MENVMKRHRKFILAVPVLAALALTGQGIAMSDDAVPAGKKLDQEIDKGAQLTLAEGRETFRFDTFGDEAFWGDALKLHQAIKGAALGGVGPGVSPRTALSVGLKVDVDALPGKLVDDLKAGRVNLDDPAVTVELLRLNAVIGVTGFFDATRALRSIGIQCALCHTAVDNSLAPGIGRRLDGWANRDLNVGAIINLSPDLSTVAALLQVDETTVRQVVTAWGPGKFDAELFLDGKGFRPDGKTAATLIPPAFGLAGVNLHTWTGWGSVTHWNAFVANLEMHGKGTFFDPRLNDPIQFPVAARAGFGDVRSDPDLISPKLPALHFYQLAIPAPAAPAGSFDAAAAARGKQIFANRARCASCHVPPTYTEPGWNMHTADEIGIDDFQANRAPDRRYRTAPLKGLWTHTKGGFYHDGRFATLGDVVNHYDAHFRLGLSGQEKNELVEYLKSL</sequence>
<dbReference type="InterPro" id="IPR036909">
    <property type="entry name" value="Cyt_c-like_dom_sf"/>
</dbReference>
<comment type="caution">
    <text evidence="7">The sequence shown here is derived from an EMBL/GenBank/DDBJ whole genome shotgun (WGS) entry which is preliminary data.</text>
</comment>
<dbReference type="EMBL" id="WTVQ01000005">
    <property type="protein sequence ID" value="NMG73974.1"/>
    <property type="molecule type" value="Genomic_DNA"/>
</dbReference>
<evidence type="ECO:0000256" key="4">
    <source>
        <dbReference type="PROSITE-ProRule" id="PRU00433"/>
    </source>
</evidence>
<dbReference type="Gene3D" id="1.10.760.10">
    <property type="entry name" value="Cytochrome c-like domain"/>
    <property type="match status" value="1"/>
</dbReference>
<evidence type="ECO:0000313" key="7">
    <source>
        <dbReference type="EMBL" id="NMG73974.1"/>
    </source>
</evidence>
<organism evidence="7 8">
    <name type="scientific">Aromatoleum diolicum</name>
    <dbReference type="NCBI Taxonomy" id="75796"/>
    <lineage>
        <taxon>Bacteria</taxon>
        <taxon>Pseudomonadati</taxon>
        <taxon>Pseudomonadota</taxon>
        <taxon>Betaproteobacteria</taxon>
        <taxon>Rhodocyclales</taxon>
        <taxon>Rhodocyclaceae</taxon>
        <taxon>Aromatoleum</taxon>
    </lineage>
</organism>
<evidence type="ECO:0000256" key="5">
    <source>
        <dbReference type="SAM" id="SignalP"/>
    </source>
</evidence>
<dbReference type="InterPro" id="IPR051395">
    <property type="entry name" value="Cytochrome_c_Peroxidase/MauG"/>
</dbReference>
<keyword evidence="3 4" id="KW-0408">Iron</keyword>
<evidence type="ECO:0000256" key="3">
    <source>
        <dbReference type="ARBA" id="ARBA00023004"/>
    </source>
</evidence>
<evidence type="ECO:0000259" key="6">
    <source>
        <dbReference type="PROSITE" id="PS51007"/>
    </source>
</evidence>
<protein>
    <recommendedName>
        <fullName evidence="6">Cytochrome c domain-containing protein</fullName>
    </recommendedName>
</protein>
<dbReference type="PANTHER" id="PTHR30600">
    <property type="entry name" value="CYTOCHROME C PEROXIDASE-RELATED"/>
    <property type="match status" value="1"/>
</dbReference>
<dbReference type="Proteomes" id="UP000648984">
    <property type="component" value="Unassembled WGS sequence"/>
</dbReference>
<feature type="chain" id="PRO_5046639527" description="Cytochrome c domain-containing protein" evidence="5">
    <location>
        <begin position="30"/>
        <end position="448"/>
    </location>
</feature>
<dbReference type="SUPFAM" id="SSF46626">
    <property type="entry name" value="Cytochrome c"/>
    <property type="match status" value="1"/>
</dbReference>
<dbReference type="PROSITE" id="PS51007">
    <property type="entry name" value="CYTC"/>
    <property type="match status" value="1"/>
</dbReference>
<dbReference type="PANTHER" id="PTHR30600:SF9">
    <property type="entry name" value="BLR7738 PROTEIN"/>
    <property type="match status" value="1"/>
</dbReference>
<dbReference type="InterPro" id="IPR009056">
    <property type="entry name" value="Cyt_c-like_dom"/>
</dbReference>
<evidence type="ECO:0000313" key="8">
    <source>
        <dbReference type="Proteomes" id="UP000648984"/>
    </source>
</evidence>
<feature type="signal peptide" evidence="5">
    <location>
        <begin position="1"/>
        <end position="29"/>
    </location>
</feature>
<keyword evidence="2 4" id="KW-0479">Metal-binding</keyword>
<reference evidence="7 8" key="1">
    <citation type="submission" date="2019-12" db="EMBL/GenBank/DDBJ databases">
        <title>Comparative genomics gives insights into the taxonomy of the Azoarcus-Aromatoleum group and reveals separate origins of nif in the plant-associated Azoarcus and non-plant-associated Aromatoleum sub-groups.</title>
        <authorList>
            <person name="Lafos M."/>
            <person name="Maluk M."/>
            <person name="Batista M."/>
            <person name="Junghare M."/>
            <person name="Carmona M."/>
            <person name="Faoro H."/>
            <person name="Cruz L.M."/>
            <person name="Battistoni F."/>
            <person name="De Souza E."/>
            <person name="Pedrosa F."/>
            <person name="Chen W.-M."/>
            <person name="Poole P.S."/>
            <person name="Dixon R.A."/>
            <person name="James E.K."/>
        </authorList>
    </citation>
    <scope>NUCLEOTIDE SEQUENCE [LARGE SCALE GENOMIC DNA]</scope>
    <source>
        <strain evidence="7 8">22Lin</strain>
    </source>
</reference>
<keyword evidence="8" id="KW-1185">Reference proteome</keyword>
<proteinExistence type="predicted"/>
<accession>A0ABX1Q6H5</accession>